<dbReference type="EMBL" id="JAWJYY010000001">
    <property type="protein sequence ID" value="MDV4315303.1"/>
    <property type="molecule type" value="Genomic_DNA"/>
</dbReference>
<feature type="signal peptide" evidence="1">
    <location>
        <begin position="1"/>
        <end position="29"/>
    </location>
</feature>
<evidence type="ECO:0000256" key="1">
    <source>
        <dbReference type="SAM" id="SignalP"/>
    </source>
</evidence>
<accession>A0A2L2J3R6</accession>
<dbReference type="Pfam" id="PF25642">
    <property type="entry name" value="DUF7944"/>
    <property type="match status" value="1"/>
</dbReference>
<dbReference type="InterPro" id="IPR057704">
    <property type="entry name" value="DUF7944"/>
</dbReference>
<protein>
    <recommendedName>
        <fullName evidence="2">DUF7944 domain-containing protein</fullName>
    </recommendedName>
</protein>
<dbReference type="GeneID" id="69465484"/>
<dbReference type="Proteomes" id="UP000593812">
    <property type="component" value="Chromosome"/>
</dbReference>
<dbReference type="STRING" id="756892.GCA_001922645_00815"/>
<evidence type="ECO:0000259" key="2">
    <source>
        <dbReference type="Pfam" id="PF25642"/>
    </source>
</evidence>
<reference evidence="3" key="2">
    <citation type="submission" date="2023-10" db="EMBL/GenBank/DDBJ databases">
        <authorList>
            <person name="Sykes E.M.E."/>
            <person name="Khan I.U.H."/>
            <person name="Kumar A."/>
        </authorList>
    </citation>
    <scope>NUCLEOTIDE SEQUENCE</scope>
    <source>
        <strain evidence="3">IK5</strain>
    </source>
</reference>
<name>A0A2L2J3R6_9GAMM</name>
<feature type="chain" id="PRO_5042697717" description="DUF7944 domain-containing protein" evidence="1">
    <location>
        <begin position="30"/>
        <end position="131"/>
    </location>
</feature>
<evidence type="ECO:0000313" key="3">
    <source>
        <dbReference type="EMBL" id="MDV4315303.1"/>
    </source>
</evidence>
<organism evidence="4 5">
    <name type="scientific">Acinetobacter indicus</name>
    <dbReference type="NCBI Taxonomy" id="756892"/>
    <lineage>
        <taxon>Bacteria</taxon>
        <taxon>Pseudomonadati</taxon>
        <taxon>Pseudomonadota</taxon>
        <taxon>Gammaproteobacteria</taxon>
        <taxon>Moraxellales</taxon>
        <taxon>Moraxellaceae</taxon>
        <taxon>Acinetobacter</taxon>
    </lineage>
</organism>
<sequence length="131" mass="14275">MYTSQLKTKSLQLLAGIAITLGLGQTALAQNENIEVTPLQKVTQQELAAIYVLSEVCPALIQDKDQTKFNQGYAKLAKEYMPAEKDPVAALQALSKQKSFKPMLVEAQADAKKAGSQKNKAICQELTAYSK</sequence>
<reference evidence="4 5" key="1">
    <citation type="submission" date="2020-02" db="EMBL/GenBank/DDBJ databases">
        <title>Tigecycline-resistant Acinetobacter species from pigs and migratory birds.</title>
        <authorList>
            <person name="Chen C."/>
            <person name="Sun J."/>
            <person name="Liao X.-P."/>
            <person name="Liu Y.-H."/>
        </authorList>
    </citation>
    <scope>NUCLEOTIDE SEQUENCE [LARGE SCALE GENOMIC DNA]</scope>
    <source>
        <strain evidence="4 5">C15_T</strain>
    </source>
</reference>
<gene>
    <name evidence="4" type="ORF">G0027_02230</name>
    <name evidence="3" type="ORF">MSG88_05890</name>
</gene>
<feature type="domain" description="DUF7944" evidence="2">
    <location>
        <begin position="43"/>
        <end position="126"/>
    </location>
</feature>
<proteinExistence type="predicted"/>
<dbReference type="RefSeq" id="WP_016658407.1">
    <property type="nucleotide sequence ID" value="NZ_CAXNYR010000001.1"/>
</dbReference>
<dbReference type="KEGG" id="aid:CTZ23_09570"/>
<evidence type="ECO:0000313" key="5">
    <source>
        <dbReference type="Proteomes" id="UP000593812"/>
    </source>
</evidence>
<evidence type="ECO:0000313" key="4">
    <source>
        <dbReference type="EMBL" id="QOW41766.1"/>
    </source>
</evidence>
<dbReference type="AlphaFoldDB" id="A0A2L2J3R6"/>
<dbReference type="NCBIfam" id="NF047330">
    <property type="entry name" value="MCR_0457_fam"/>
    <property type="match status" value="1"/>
</dbReference>
<dbReference type="Proteomes" id="UP001284654">
    <property type="component" value="Unassembled WGS sequence"/>
</dbReference>
<dbReference type="EMBL" id="CP048654">
    <property type="protein sequence ID" value="QOW41766.1"/>
    <property type="molecule type" value="Genomic_DNA"/>
</dbReference>
<keyword evidence="1" id="KW-0732">Signal</keyword>